<evidence type="ECO:0000256" key="9">
    <source>
        <dbReference type="ARBA" id="ARBA00023136"/>
    </source>
</evidence>
<evidence type="ECO:0000256" key="1">
    <source>
        <dbReference type="ARBA" id="ARBA00004255"/>
    </source>
</evidence>
<keyword evidence="9" id="KW-0472">Membrane</keyword>
<keyword evidence="5" id="KW-0963">Cytoplasm</keyword>
<feature type="region of interest" description="Disordered" evidence="12">
    <location>
        <begin position="124"/>
        <end position="150"/>
    </location>
</feature>
<dbReference type="Gene3D" id="1.25.40.10">
    <property type="entry name" value="Tetratricopeptide repeat domain"/>
    <property type="match status" value="1"/>
</dbReference>
<dbReference type="InterPro" id="IPR006822">
    <property type="entry name" value="Coatomer_esu"/>
</dbReference>
<comment type="caution">
    <text evidence="13">The sequence shown here is derived from an EMBL/GenBank/DDBJ whole genome shotgun (WGS) entry which is preliminary data.</text>
</comment>
<reference evidence="13" key="1">
    <citation type="journal article" date="2017" name="Gigascience">
        <title>The genome draft of coconut (Cocos nucifera).</title>
        <authorList>
            <person name="Xiao Y."/>
            <person name="Xu P."/>
            <person name="Fan H."/>
            <person name="Baudouin L."/>
            <person name="Xia W."/>
            <person name="Bocs S."/>
            <person name="Xu J."/>
            <person name="Li Q."/>
            <person name="Guo A."/>
            <person name="Zhou L."/>
            <person name="Li J."/>
            <person name="Wu Y."/>
            <person name="Ma Z."/>
            <person name="Armero A."/>
            <person name="Issali A.E."/>
            <person name="Liu N."/>
            <person name="Peng M."/>
            <person name="Yang Y."/>
        </authorList>
    </citation>
    <scope>NUCLEOTIDE SEQUENCE</scope>
    <source>
        <tissue evidence="13">Spear leaf of Hainan Tall coconut</tissue>
    </source>
</reference>
<evidence type="ECO:0000256" key="7">
    <source>
        <dbReference type="ARBA" id="ARBA00022927"/>
    </source>
</evidence>
<keyword evidence="8" id="KW-0333">Golgi apparatus</keyword>
<keyword evidence="6" id="KW-0931">ER-Golgi transport</keyword>
<evidence type="ECO:0000256" key="12">
    <source>
        <dbReference type="SAM" id="MobiDB-lite"/>
    </source>
</evidence>
<dbReference type="GO" id="GO:0005198">
    <property type="term" value="F:structural molecule activity"/>
    <property type="evidence" value="ECO:0007669"/>
    <property type="project" value="InterPro"/>
</dbReference>
<comment type="subcellular location">
    <subcellularLocation>
        <location evidence="2">Cytoplasmic vesicle</location>
        <location evidence="2">COPI-coated vesicle membrane</location>
        <topology evidence="2">Peripheral membrane protein</topology>
        <orientation evidence="2">Cytoplasmic side</orientation>
    </subcellularLocation>
    <subcellularLocation>
        <location evidence="1">Golgi apparatus membrane</location>
        <topology evidence="1">Peripheral membrane protein</topology>
        <orientation evidence="1">Cytoplasmic side</orientation>
    </subcellularLocation>
</comment>
<name>A0A8K0MV99_COCNU</name>
<evidence type="ECO:0000313" key="13">
    <source>
        <dbReference type="EMBL" id="KAG1327474.1"/>
    </source>
</evidence>
<accession>A0A8K0MV99</accession>
<dbReference type="GO" id="GO:0030126">
    <property type="term" value="C:COPI vesicle coat"/>
    <property type="evidence" value="ECO:0007669"/>
    <property type="project" value="TreeGrafter"/>
</dbReference>
<evidence type="ECO:0000256" key="10">
    <source>
        <dbReference type="ARBA" id="ARBA00023329"/>
    </source>
</evidence>
<evidence type="ECO:0000256" key="5">
    <source>
        <dbReference type="ARBA" id="ARBA00022490"/>
    </source>
</evidence>
<gene>
    <name evidence="13" type="ORF">COCNU_01G014080</name>
</gene>
<evidence type="ECO:0000256" key="11">
    <source>
        <dbReference type="ARBA" id="ARBA00025582"/>
    </source>
</evidence>
<keyword evidence="14" id="KW-1185">Reference proteome</keyword>
<dbReference type="AlphaFoldDB" id="A0A8K0MV99"/>
<keyword evidence="10" id="KW-0968">Cytoplasmic vesicle</keyword>
<dbReference type="InterPro" id="IPR011990">
    <property type="entry name" value="TPR-like_helical_dom_sf"/>
</dbReference>
<dbReference type="GO" id="GO:0006888">
    <property type="term" value="P:endoplasmic reticulum to Golgi vesicle-mediated transport"/>
    <property type="evidence" value="ECO:0007669"/>
    <property type="project" value="TreeGrafter"/>
</dbReference>
<evidence type="ECO:0000256" key="3">
    <source>
        <dbReference type="ARBA" id="ARBA00008827"/>
    </source>
</evidence>
<dbReference type="OrthoDB" id="310217at2759"/>
<dbReference type="PANTHER" id="PTHR10805">
    <property type="entry name" value="COATOMER SUBUNIT EPSILON"/>
    <property type="match status" value="1"/>
</dbReference>
<dbReference type="GO" id="GO:0006890">
    <property type="term" value="P:retrograde vesicle-mediated transport, Golgi to endoplasmic reticulum"/>
    <property type="evidence" value="ECO:0007669"/>
    <property type="project" value="InterPro"/>
</dbReference>
<evidence type="ECO:0000313" key="14">
    <source>
        <dbReference type="Proteomes" id="UP000797356"/>
    </source>
</evidence>
<keyword evidence="7" id="KW-0653">Protein transport</keyword>
<comment type="similarity">
    <text evidence="3">Belongs to the COPE family.</text>
</comment>
<dbReference type="GO" id="GO:0006891">
    <property type="term" value="P:intra-Golgi vesicle-mediated transport"/>
    <property type="evidence" value="ECO:0007669"/>
    <property type="project" value="TreeGrafter"/>
</dbReference>
<dbReference type="GO" id="GO:0000139">
    <property type="term" value="C:Golgi membrane"/>
    <property type="evidence" value="ECO:0007669"/>
    <property type="project" value="UniProtKB-SubCell"/>
</dbReference>
<keyword evidence="4" id="KW-0813">Transport</keyword>
<reference evidence="13" key="2">
    <citation type="submission" date="2019-07" db="EMBL/GenBank/DDBJ databases">
        <authorList>
            <person name="Yang Y."/>
            <person name="Bocs S."/>
            <person name="Baudouin L."/>
        </authorList>
    </citation>
    <scope>NUCLEOTIDE SEQUENCE</scope>
    <source>
        <tissue evidence="13">Spear leaf of Hainan Tall coconut</tissue>
    </source>
</reference>
<evidence type="ECO:0000256" key="4">
    <source>
        <dbReference type="ARBA" id="ARBA00022448"/>
    </source>
</evidence>
<evidence type="ECO:0000256" key="6">
    <source>
        <dbReference type="ARBA" id="ARBA00022892"/>
    </source>
</evidence>
<sequence length="292" mass="32866">MGLRPLPPNLHNIFYLGAYQDIINKSDIPNLSSDNAVEHDSLVYRSYIALSSYQLVISEIDSSAPTALQAIKLLALYLAGDKLLMISEKITVTSKEAIASTQDVLDGSDSQDNVLLPDDVSIDGESSCSRNHHCPRDPIPSESIRRVRSQSRVSELEDAIRSLAEANQTRNNMMMQEHIAATSSSGQYSLANCIKVLESIEEVTMPTYLKTIKKLQDKRWRETFIEMSSARSDVEMEIDSKVEKNLNTSNSSDGEQTKFFYLFDEKEDDAIELVVTAIVKEYYNLYLCKQPY</sequence>
<evidence type="ECO:0000256" key="8">
    <source>
        <dbReference type="ARBA" id="ARBA00023034"/>
    </source>
</evidence>
<organism evidence="13 14">
    <name type="scientific">Cocos nucifera</name>
    <name type="common">Coconut palm</name>
    <dbReference type="NCBI Taxonomy" id="13894"/>
    <lineage>
        <taxon>Eukaryota</taxon>
        <taxon>Viridiplantae</taxon>
        <taxon>Streptophyta</taxon>
        <taxon>Embryophyta</taxon>
        <taxon>Tracheophyta</taxon>
        <taxon>Spermatophyta</taxon>
        <taxon>Magnoliopsida</taxon>
        <taxon>Liliopsida</taxon>
        <taxon>Arecaceae</taxon>
        <taxon>Arecoideae</taxon>
        <taxon>Cocoseae</taxon>
        <taxon>Attaleinae</taxon>
        <taxon>Cocos</taxon>
    </lineage>
</organism>
<dbReference type="PANTHER" id="PTHR10805:SF0">
    <property type="entry name" value="COATOMER SUBUNIT EPSILON"/>
    <property type="match status" value="1"/>
</dbReference>
<dbReference type="GO" id="GO:0015031">
    <property type="term" value="P:protein transport"/>
    <property type="evidence" value="ECO:0007669"/>
    <property type="project" value="UniProtKB-KW"/>
</dbReference>
<evidence type="ECO:0000256" key="2">
    <source>
        <dbReference type="ARBA" id="ARBA00004347"/>
    </source>
</evidence>
<proteinExistence type="inferred from homology"/>
<dbReference type="Pfam" id="PF04733">
    <property type="entry name" value="Coatomer_E"/>
    <property type="match status" value="1"/>
</dbReference>
<dbReference type="EMBL" id="CM017872">
    <property type="protein sequence ID" value="KAG1327474.1"/>
    <property type="molecule type" value="Genomic_DNA"/>
</dbReference>
<comment type="function">
    <text evidence="11">The coatomer is a cytosolic protein complex that binds to dilysine motifs and reversibly associates with Golgi non-clathrin-coated vesicles, which further mediate biosynthetic protein transport from the ER, via the Golgi up to the trans Golgi network. The coatomer complex is required for budding from Golgi membranes, and is essential for the retrograde Golgi-to-ER transport of dilysine-tagged proteins.</text>
</comment>
<protein>
    <submittedName>
        <fullName evidence="13">Uncharacterized protein</fullName>
    </submittedName>
</protein>
<dbReference type="Proteomes" id="UP000797356">
    <property type="component" value="Chromosome 1"/>
</dbReference>